<gene>
    <name evidence="4" type="ORF">XINFAN_00466</name>
</gene>
<organism evidence="4 5">
    <name type="scientific">Pseudogemmobacter humi</name>
    <dbReference type="NCBI Taxonomy" id="2483812"/>
    <lineage>
        <taxon>Bacteria</taxon>
        <taxon>Pseudomonadati</taxon>
        <taxon>Pseudomonadota</taxon>
        <taxon>Alphaproteobacteria</taxon>
        <taxon>Rhodobacterales</taxon>
        <taxon>Paracoccaceae</taxon>
        <taxon>Pseudogemmobacter</taxon>
    </lineage>
</organism>
<evidence type="ECO:0000313" key="4">
    <source>
        <dbReference type="EMBL" id="VDC20380.1"/>
    </source>
</evidence>
<dbReference type="Proteomes" id="UP000277498">
    <property type="component" value="Unassembled WGS sequence"/>
</dbReference>
<dbReference type="GO" id="GO:0016787">
    <property type="term" value="F:hydrolase activity"/>
    <property type="evidence" value="ECO:0007669"/>
    <property type="project" value="UniProtKB-KW"/>
</dbReference>
<sequence length="261" mass="27806">MKSLITTLVSLFLFTALGGALLLSAPRLFQDEAPAPLFTEILAPSLTPARGPQQFTTPDRYAAHLIDREGGIRRWWGLGPDPGNGPAPVVLLLHGSEHDGRAMLAMWEETARRHGLILVAPDAFDPAGWSARDGRAFLEAVLADAARLYPADPNRVYIAGHSAGADFALSLVADPPGRARAVAVHAGARMPSGTAKSPVPVRIYLGDNDHLCPLAEARASARALAAAGHRTELVVIPGHDHWFYSAGPAIAADSWAFFQEH</sequence>
<reference evidence="4 5" key="1">
    <citation type="submission" date="2018-11" db="EMBL/GenBank/DDBJ databases">
        <authorList>
            <person name="Criscuolo A."/>
        </authorList>
    </citation>
    <scope>NUCLEOTIDE SEQUENCE [LARGE SCALE GENOMIC DNA]</scope>
    <source>
        <strain evidence="4">ACIP111625</strain>
    </source>
</reference>
<dbReference type="AlphaFoldDB" id="A0A3P5WM08"/>
<dbReference type="InterPro" id="IPR050955">
    <property type="entry name" value="Plant_Biomass_Hydrol_Est"/>
</dbReference>
<evidence type="ECO:0000259" key="3">
    <source>
        <dbReference type="Pfam" id="PF01738"/>
    </source>
</evidence>
<dbReference type="Pfam" id="PF01738">
    <property type="entry name" value="DLH"/>
    <property type="match status" value="1"/>
</dbReference>
<evidence type="ECO:0000313" key="5">
    <source>
        <dbReference type="Proteomes" id="UP000277498"/>
    </source>
</evidence>
<dbReference type="PANTHER" id="PTHR43037:SF5">
    <property type="entry name" value="FERULOYL ESTERASE"/>
    <property type="match status" value="1"/>
</dbReference>
<dbReference type="RefSeq" id="WP_124084896.1">
    <property type="nucleotide sequence ID" value="NZ_UXAW01000033.1"/>
</dbReference>
<dbReference type="SUPFAM" id="SSF53474">
    <property type="entry name" value="alpha/beta-Hydrolases"/>
    <property type="match status" value="1"/>
</dbReference>
<dbReference type="InterPro" id="IPR029058">
    <property type="entry name" value="AB_hydrolase_fold"/>
</dbReference>
<name>A0A3P5WM08_9RHOB</name>
<evidence type="ECO:0000256" key="1">
    <source>
        <dbReference type="ARBA" id="ARBA00022729"/>
    </source>
</evidence>
<dbReference type="Gene3D" id="3.40.50.1820">
    <property type="entry name" value="alpha/beta hydrolase"/>
    <property type="match status" value="1"/>
</dbReference>
<protein>
    <submittedName>
        <fullName evidence="4">Alpha/beta hydrolase family protein</fullName>
    </submittedName>
</protein>
<keyword evidence="2 4" id="KW-0378">Hydrolase</keyword>
<keyword evidence="1" id="KW-0732">Signal</keyword>
<proteinExistence type="predicted"/>
<dbReference type="EMBL" id="UXAW01000033">
    <property type="protein sequence ID" value="VDC20380.1"/>
    <property type="molecule type" value="Genomic_DNA"/>
</dbReference>
<accession>A0A3P5WM08</accession>
<feature type="domain" description="Dienelactone hydrolase" evidence="3">
    <location>
        <begin position="141"/>
        <end position="252"/>
    </location>
</feature>
<dbReference type="InterPro" id="IPR002925">
    <property type="entry name" value="Dienelactn_hydro"/>
</dbReference>
<dbReference type="OrthoDB" id="9764953at2"/>
<dbReference type="PANTHER" id="PTHR43037">
    <property type="entry name" value="UNNAMED PRODUCT-RELATED"/>
    <property type="match status" value="1"/>
</dbReference>
<evidence type="ECO:0000256" key="2">
    <source>
        <dbReference type="ARBA" id="ARBA00022801"/>
    </source>
</evidence>
<keyword evidence="5" id="KW-1185">Reference proteome</keyword>